<evidence type="ECO:0000256" key="5">
    <source>
        <dbReference type="ARBA" id="ARBA00022605"/>
    </source>
</evidence>
<dbReference type="SUPFAM" id="SSF52518">
    <property type="entry name" value="Thiamin diphosphate-binding fold (THDP-binding)"/>
    <property type="match status" value="2"/>
</dbReference>
<dbReference type="Proteomes" id="UP001221413">
    <property type="component" value="Unassembled WGS sequence"/>
</dbReference>
<dbReference type="InterPro" id="IPR039368">
    <property type="entry name" value="AHAS_TPP"/>
</dbReference>
<dbReference type="AlphaFoldDB" id="A0AAD6IW05"/>
<evidence type="ECO:0000256" key="7">
    <source>
        <dbReference type="ARBA" id="ARBA00022723"/>
    </source>
</evidence>
<keyword evidence="6 12" id="KW-0808">Transferase</keyword>
<dbReference type="PROSITE" id="PS00187">
    <property type="entry name" value="TPP_ENZYMES"/>
    <property type="match status" value="1"/>
</dbReference>
<organism evidence="16 17">
    <name type="scientific">Drechslerella dactyloides</name>
    <name type="common">Nematode-trapping fungus</name>
    <name type="synonym">Arthrobotrys dactyloides</name>
    <dbReference type="NCBI Taxonomy" id="74499"/>
    <lineage>
        <taxon>Eukaryota</taxon>
        <taxon>Fungi</taxon>
        <taxon>Dikarya</taxon>
        <taxon>Ascomycota</taxon>
        <taxon>Pezizomycotina</taxon>
        <taxon>Orbiliomycetes</taxon>
        <taxon>Orbiliales</taxon>
        <taxon>Orbiliaceae</taxon>
        <taxon>Drechslerella</taxon>
    </lineage>
</organism>
<proteinExistence type="inferred from homology"/>
<dbReference type="InterPro" id="IPR029061">
    <property type="entry name" value="THDP-binding"/>
</dbReference>
<comment type="catalytic activity">
    <reaction evidence="12">
        <text>2 pyruvate + H(+) = (2S)-2-acetolactate + CO2</text>
        <dbReference type="Rhea" id="RHEA:25249"/>
        <dbReference type="ChEBI" id="CHEBI:15361"/>
        <dbReference type="ChEBI" id="CHEBI:15378"/>
        <dbReference type="ChEBI" id="CHEBI:16526"/>
        <dbReference type="ChEBI" id="CHEBI:58476"/>
        <dbReference type="EC" id="2.2.1.6"/>
    </reaction>
</comment>
<dbReference type="InterPro" id="IPR045229">
    <property type="entry name" value="TPP_enz"/>
</dbReference>
<dbReference type="PANTHER" id="PTHR18968:SF13">
    <property type="entry name" value="ACETOLACTATE SYNTHASE CATALYTIC SUBUNIT, MITOCHONDRIAL"/>
    <property type="match status" value="1"/>
</dbReference>
<keyword evidence="8 12" id="KW-0460">Magnesium</keyword>
<dbReference type="InterPro" id="IPR011766">
    <property type="entry name" value="TPP_enzyme_TPP-bd"/>
</dbReference>
<dbReference type="PANTHER" id="PTHR18968">
    <property type="entry name" value="THIAMINE PYROPHOSPHATE ENZYMES"/>
    <property type="match status" value="1"/>
</dbReference>
<comment type="similarity">
    <text evidence="3 12">Belongs to the TPP enzyme family.</text>
</comment>
<keyword evidence="5 12" id="KW-0028">Amino-acid biosynthesis</keyword>
<keyword evidence="7 12" id="KW-0479">Metal-binding</keyword>
<evidence type="ECO:0000259" key="13">
    <source>
        <dbReference type="Pfam" id="PF00205"/>
    </source>
</evidence>
<evidence type="ECO:0000256" key="9">
    <source>
        <dbReference type="ARBA" id="ARBA00022946"/>
    </source>
</evidence>
<reference evidence="16" key="1">
    <citation type="submission" date="2023-01" db="EMBL/GenBank/DDBJ databases">
        <title>The chitinases involved in constricting ring structure development in the nematode-trapping fungus Drechslerella dactyloides.</title>
        <authorList>
            <person name="Wang R."/>
            <person name="Zhang L."/>
            <person name="Tang P."/>
            <person name="Li S."/>
            <person name="Liang L."/>
        </authorList>
    </citation>
    <scope>NUCLEOTIDE SEQUENCE</scope>
    <source>
        <strain evidence="16">YMF1.00031</strain>
    </source>
</reference>
<dbReference type="GO" id="GO:0005948">
    <property type="term" value="C:acetolactate synthase complex"/>
    <property type="evidence" value="ECO:0007669"/>
    <property type="project" value="TreeGrafter"/>
</dbReference>
<dbReference type="Gene3D" id="3.40.50.1220">
    <property type="entry name" value="TPP-binding domain"/>
    <property type="match status" value="1"/>
</dbReference>
<evidence type="ECO:0000256" key="3">
    <source>
        <dbReference type="ARBA" id="ARBA00007812"/>
    </source>
</evidence>
<keyword evidence="9" id="KW-0809">Transit peptide</keyword>
<dbReference type="InterPro" id="IPR029035">
    <property type="entry name" value="DHS-like_NAD/FAD-binding_dom"/>
</dbReference>
<dbReference type="GO" id="GO:0009097">
    <property type="term" value="P:isoleucine biosynthetic process"/>
    <property type="evidence" value="ECO:0007669"/>
    <property type="project" value="TreeGrafter"/>
</dbReference>
<name>A0AAD6IW05_DREDA</name>
<keyword evidence="17" id="KW-1185">Reference proteome</keyword>
<evidence type="ECO:0000256" key="8">
    <source>
        <dbReference type="ARBA" id="ARBA00022842"/>
    </source>
</evidence>
<dbReference type="FunFam" id="3.40.50.970:FF:000007">
    <property type="entry name" value="Acetolactate synthase"/>
    <property type="match status" value="1"/>
</dbReference>
<comment type="caution">
    <text evidence="16">The sequence shown here is derived from an EMBL/GenBank/DDBJ whole genome shotgun (WGS) entry which is preliminary data.</text>
</comment>
<dbReference type="GO" id="GO:0000287">
    <property type="term" value="F:magnesium ion binding"/>
    <property type="evidence" value="ECO:0007669"/>
    <property type="project" value="UniProtKB-UniRule"/>
</dbReference>
<keyword evidence="10 12" id="KW-0786">Thiamine pyrophosphate</keyword>
<feature type="domain" description="Thiamine pyrophosphate enzyme N-terminal TPP-binding" evidence="15">
    <location>
        <begin position="4"/>
        <end position="70"/>
    </location>
</feature>
<dbReference type="Pfam" id="PF02776">
    <property type="entry name" value="TPP_enzyme_N"/>
    <property type="match status" value="1"/>
</dbReference>
<comment type="pathway">
    <text evidence="2 12">Amino-acid biosynthesis; L-valine biosynthesis; L-valine from pyruvate: step 1/4.</text>
</comment>
<dbReference type="GO" id="GO:0005739">
    <property type="term" value="C:mitochondrion"/>
    <property type="evidence" value="ECO:0007669"/>
    <property type="project" value="TreeGrafter"/>
</dbReference>
<evidence type="ECO:0000256" key="10">
    <source>
        <dbReference type="ARBA" id="ARBA00023052"/>
    </source>
</evidence>
<dbReference type="GO" id="GO:0003984">
    <property type="term" value="F:acetolactate synthase activity"/>
    <property type="evidence" value="ECO:0007669"/>
    <property type="project" value="UniProtKB-EC"/>
</dbReference>
<evidence type="ECO:0000259" key="15">
    <source>
        <dbReference type="Pfam" id="PF02776"/>
    </source>
</evidence>
<dbReference type="Pfam" id="PF00205">
    <property type="entry name" value="TPP_enzyme_M"/>
    <property type="match status" value="1"/>
</dbReference>
<gene>
    <name evidence="16" type="ORF">Dda_5398</name>
</gene>
<dbReference type="FunFam" id="3.40.50.1220:FF:000008">
    <property type="entry name" value="Acetolactate synthase"/>
    <property type="match status" value="1"/>
</dbReference>
<dbReference type="GO" id="GO:0030976">
    <property type="term" value="F:thiamine pyrophosphate binding"/>
    <property type="evidence" value="ECO:0007669"/>
    <property type="project" value="UniProtKB-UniRule"/>
</dbReference>
<dbReference type="SUPFAM" id="SSF52467">
    <property type="entry name" value="DHS-like NAD/FAD-binding domain"/>
    <property type="match status" value="1"/>
</dbReference>
<comment type="cofactor">
    <cofactor evidence="12">
        <name>Mg(2+)</name>
        <dbReference type="ChEBI" id="CHEBI:18420"/>
    </cofactor>
    <text evidence="12">Binds 1 Mg(2+) ion per subunit.</text>
</comment>
<evidence type="ECO:0000259" key="14">
    <source>
        <dbReference type="Pfam" id="PF02775"/>
    </source>
</evidence>
<dbReference type="InterPro" id="IPR012001">
    <property type="entry name" value="Thiamin_PyroP_enz_TPP-bd_dom"/>
</dbReference>
<feature type="domain" description="Thiamine pyrophosphate enzyme central" evidence="13">
    <location>
        <begin position="169"/>
        <end position="305"/>
    </location>
</feature>
<evidence type="ECO:0000313" key="17">
    <source>
        <dbReference type="Proteomes" id="UP001221413"/>
    </source>
</evidence>
<dbReference type="EMBL" id="JAQGDS010000006">
    <property type="protein sequence ID" value="KAJ6259758.1"/>
    <property type="molecule type" value="Genomic_DNA"/>
</dbReference>
<dbReference type="GO" id="GO:0009099">
    <property type="term" value="P:L-valine biosynthetic process"/>
    <property type="evidence" value="ECO:0007669"/>
    <property type="project" value="TreeGrafter"/>
</dbReference>
<dbReference type="GO" id="GO:0050660">
    <property type="term" value="F:flavin adenine dinucleotide binding"/>
    <property type="evidence" value="ECO:0007669"/>
    <property type="project" value="InterPro"/>
</dbReference>
<evidence type="ECO:0000256" key="12">
    <source>
        <dbReference type="RuleBase" id="RU003591"/>
    </source>
</evidence>
<evidence type="ECO:0000256" key="11">
    <source>
        <dbReference type="ARBA" id="ARBA00023304"/>
    </source>
</evidence>
<evidence type="ECO:0000313" key="16">
    <source>
        <dbReference type="EMBL" id="KAJ6259758.1"/>
    </source>
</evidence>
<dbReference type="EC" id="2.2.1.6" evidence="4 12"/>
<dbReference type="FunFam" id="3.40.50.970:FF:000053">
    <property type="entry name" value="Acetolactate synthase, mitochondrial"/>
    <property type="match status" value="1"/>
</dbReference>
<evidence type="ECO:0000256" key="2">
    <source>
        <dbReference type="ARBA" id="ARBA00005025"/>
    </source>
</evidence>
<evidence type="ECO:0000256" key="6">
    <source>
        <dbReference type="ARBA" id="ARBA00022679"/>
    </source>
</evidence>
<evidence type="ECO:0000256" key="4">
    <source>
        <dbReference type="ARBA" id="ARBA00013145"/>
    </source>
</evidence>
<sequence length="649" mass="70202">MSKGAGHMAEGYARASGKPGVLIVTSGPGATNIVTPLQDALSDGIPLIAICGQVPNAAIGTDAFQEADVIGITRPCTKWNIMVRSVTELPRRLNEAFEIALSGRPGPVLIDVPKDVAASVLKSPISAHPALPRLASEKGVSFSNPPHHSISSVLVQRAEMKQQEIRNAIERSASLINIARKPIIYAGYGVLAKSQGPELLKQLADKSQIPVTTTLLGLGCFDELDEKSLGMLGMHGTAYANKAIQEADLIIALGARFDDRFAPKAKAAAAENRGGIIHFEIMPKNINKVVQATEAIEGDLADNLEIMLPYVDRVQSRPEWLGQIAEWKKRFPIHDYDRHPSSGLLSPQLVVEELSNLVAAYKDKVLITTGVGQHQMWAAQHYRWRYPRTMVTSGGLGTMGYGLPAAIGAKIARPESIVIDIDGDASLQMSLMELKTASLYNIPVKVIVINNGEQGMVTQWQSLFFDDRFILCHHGNPDFIKLAEAMGMKGMRVSKPSGLQDGLKAMLEYEGPVLLDVITDGKAHVLPMVPAGKALDECLVYDGVKDKERRLPFKKRKIKLTRKAPKANGHPRKLGNIDSRTTRCFVYDKYSTPRTSKAPSASSFRAVIQGVTQVLNPLHSADANAPPSDISTVTASLQTAATAFDTLGV</sequence>
<keyword evidence="11 12" id="KW-0100">Branched-chain amino acid biosynthesis</keyword>
<evidence type="ECO:0000256" key="1">
    <source>
        <dbReference type="ARBA" id="ARBA00004974"/>
    </source>
</evidence>
<protein>
    <recommendedName>
        <fullName evidence="4 12">Acetolactate synthase</fullName>
        <ecNumber evidence="4 12">2.2.1.6</ecNumber>
    </recommendedName>
</protein>
<comment type="pathway">
    <text evidence="1 12">Amino-acid biosynthesis; L-isoleucine biosynthesis; L-isoleucine from 2-oxobutanoate: step 1/4.</text>
</comment>
<dbReference type="InterPro" id="IPR012846">
    <property type="entry name" value="Acetolactate_synth_lsu"/>
</dbReference>
<comment type="cofactor">
    <cofactor evidence="12">
        <name>thiamine diphosphate</name>
        <dbReference type="ChEBI" id="CHEBI:58937"/>
    </cofactor>
    <text evidence="12">Binds 1 thiamine pyrophosphate per subunit.</text>
</comment>
<dbReference type="CDD" id="cd07035">
    <property type="entry name" value="TPP_PYR_POX_like"/>
    <property type="match status" value="1"/>
</dbReference>
<dbReference type="Gene3D" id="3.40.50.970">
    <property type="match status" value="2"/>
</dbReference>
<dbReference type="InterPro" id="IPR000399">
    <property type="entry name" value="TPP-bd_CS"/>
</dbReference>
<dbReference type="CDD" id="cd02015">
    <property type="entry name" value="TPP_AHAS"/>
    <property type="match status" value="1"/>
</dbReference>
<feature type="domain" description="Thiamine pyrophosphate enzyme TPP-binding" evidence="14">
    <location>
        <begin position="370"/>
        <end position="517"/>
    </location>
</feature>
<dbReference type="Pfam" id="PF02775">
    <property type="entry name" value="TPP_enzyme_C"/>
    <property type="match status" value="1"/>
</dbReference>
<accession>A0AAD6IW05</accession>
<dbReference type="NCBIfam" id="TIGR00118">
    <property type="entry name" value="acolac_lg"/>
    <property type="match status" value="1"/>
</dbReference>
<dbReference type="InterPro" id="IPR012000">
    <property type="entry name" value="Thiamin_PyroP_enz_cen_dom"/>
</dbReference>